<evidence type="ECO:0000313" key="3">
    <source>
        <dbReference type="Proteomes" id="UP000092460"/>
    </source>
</evidence>
<keyword evidence="1" id="KW-1133">Transmembrane helix</keyword>
<keyword evidence="1" id="KW-0812">Transmembrane</keyword>
<dbReference type="EMBL" id="JXJN01008851">
    <property type="status" value="NOT_ANNOTATED_CDS"/>
    <property type="molecule type" value="Genomic_DNA"/>
</dbReference>
<evidence type="ECO:0000313" key="2">
    <source>
        <dbReference type="EnsemblMetazoa" id="GPPI019831-PA"/>
    </source>
</evidence>
<feature type="transmembrane region" description="Helical" evidence="1">
    <location>
        <begin position="37"/>
        <end position="56"/>
    </location>
</feature>
<protein>
    <submittedName>
        <fullName evidence="2">Uncharacterized protein</fullName>
    </submittedName>
</protein>
<sequence>MYFEKLFKCYEVGFKAKTTSRQLERITLNSSANQQQIIYLMICSISFPLVLTKVNCQVLRKLKRSMCNRNTLLNARENIKRISINYEGHNPKQYQTCDDA</sequence>
<reference evidence="3" key="1">
    <citation type="submission" date="2015-01" db="EMBL/GenBank/DDBJ databases">
        <authorList>
            <person name="Aksoy S."/>
            <person name="Warren W."/>
            <person name="Wilson R.K."/>
        </authorList>
    </citation>
    <scope>NUCLEOTIDE SEQUENCE [LARGE SCALE GENOMIC DNA]</scope>
    <source>
        <strain evidence="3">IAEA</strain>
    </source>
</reference>
<dbReference type="Proteomes" id="UP000092460">
    <property type="component" value="Unassembled WGS sequence"/>
</dbReference>
<reference evidence="2" key="2">
    <citation type="submission" date="2020-05" db="UniProtKB">
        <authorList>
            <consortium name="EnsemblMetazoa"/>
        </authorList>
    </citation>
    <scope>IDENTIFICATION</scope>
    <source>
        <strain evidence="2">IAEA</strain>
    </source>
</reference>
<organism evidence="2 3">
    <name type="scientific">Glossina palpalis gambiensis</name>
    <dbReference type="NCBI Taxonomy" id="67801"/>
    <lineage>
        <taxon>Eukaryota</taxon>
        <taxon>Metazoa</taxon>
        <taxon>Ecdysozoa</taxon>
        <taxon>Arthropoda</taxon>
        <taxon>Hexapoda</taxon>
        <taxon>Insecta</taxon>
        <taxon>Pterygota</taxon>
        <taxon>Neoptera</taxon>
        <taxon>Endopterygota</taxon>
        <taxon>Diptera</taxon>
        <taxon>Brachycera</taxon>
        <taxon>Muscomorpha</taxon>
        <taxon>Hippoboscoidea</taxon>
        <taxon>Glossinidae</taxon>
        <taxon>Glossina</taxon>
    </lineage>
</organism>
<proteinExistence type="predicted"/>
<evidence type="ECO:0000256" key="1">
    <source>
        <dbReference type="SAM" id="Phobius"/>
    </source>
</evidence>
<keyword evidence="3" id="KW-1185">Reference proteome</keyword>
<dbReference type="EMBL" id="JXJN01008852">
    <property type="status" value="NOT_ANNOTATED_CDS"/>
    <property type="molecule type" value="Genomic_DNA"/>
</dbReference>
<accession>A0A1B0B5S4</accession>
<dbReference type="AlphaFoldDB" id="A0A1B0B5S4"/>
<name>A0A1B0B5S4_9MUSC</name>
<dbReference type="EnsemblMetazoa" id="GPPI019831-RA">
    <property type="protein sequence ID" value="GPPI019831-PA"/>
    <property type="gene ID" value="GPPI019831"/>
</dbReference>
<keyword evidence="1" id="KW-0472">Membrane</keyword>
<dbReference type="VEuPathDB" id="VectorBase:GPPI019831"/>